<keyword evidence="1" id="KW-0472">Membrane</keyword>
<feature type="transmembrane region" description="Helical" evidence="1">
    <location>
        <begin position="88"/>
        <end position="109"/>
    </location>
</feature>
<dbReference type="STRING" id="136857.CTEST_03350"/>
<dbReference type="PATRIC" id="fig|136857.5.peg.662"/>
<name>A0A0G3H430_9CORY</name>
<dbReference type="Proteomes" id="UP000035540">
    <property type="component" value="Chromosome"/>
</dbReference>
<dbReference type="EMBL" id="CP011545">
    <property type="protein sequence ID" value="AKK08124.1"/>
    <property type="molecule type" value="Genomic_DNA"/>
</dbReference>
<feature type="transmembrane region" description="Helical" evidence="1">
    <location>
        <begin position="61"/>
        <end position="81"/>
    </location>
</feature>
<evidence type="ECO:0000313" key="3">
    <source>
        <dbReference type="Proteomes" id="UP000035540"/>
    </source>
</evidence>
<dbReference type="KEGG" id="cted:CTEST_03350"/>
<feature type="transmembrane region" description="Helical" evidence="1">
    <location>
        <begin position="6"/>
        <end position="26"/>
    </location>
</feature>
<gene>
    <name evidence="2" type="ORF">CTEST_03350</name>
</gene>
<dbReference type="AlphaFoldDB" id="A0A0G3H430"/>
<evidence type="ECO:0000313" key="2">
    <source>
        <dbReference type="EMBL" id="AKK08124.1"/>
    </source>
</evidence>
<feature type="transmembrane region" description="Helical" evidence="1">
    <location>
        <begin position="115"/>
        <end position="137"/>
    </location>
</feature>
<keyword evidence="1" id="KW-0812">Transmembrane</keyword>
<keyword evidence="1" id="KW-1133">Transmembrane helix</keyword>
<dbReference type="RefSeq" id="WP_144413208.1">
    <property type="nucleotide sequence ID" value="NZ_CP011545.1"/>
</dbReference>
<keyword evidence="3" id="KW-1185">Reference proteome</keyword>
<evidence type="ECO:0000256" key="1">
    <source>
        <dbReference type="SAM" id="Phobius"/>
    </source>
</evidence>
<proteinExistence type="predicted"/>
<dbReference type="OrthoDB" id="9956081at2"/>
<feature type="transmembrane region" description="Helical" evidence="1">
    <location>
        <begin position="38"/>
        <end position="55"/>
    </location>
</feature>
<reference evidence="3" key="2">
    <citation type="submission" date="2015-05" db="EMBL/GenBank/DDBJ databases">
        <title>Complete genome sequence of Corynebacterium testudinoris DSM 44614, recovered from necrotic lesions in the mouth of a tortoise.</title>
        <authorList>
            <person name="Ruckert C."/>
            <person name="Albersmeier A."/>
            <person name="Winkler A."/>
            <person name="Tauch A."/>
        </authorList>
    </citation>
    <scope>NUCLEOTIDE SEQUENCE [LARGE SCALE GENOMIC DNA]</scope>
    <source>
        <strain evidence="3">DSM 44614</strain>
    </source>
</reference>
<accession>A0A0G3H430</accession>
<protein>
    <submittedName>
        <fullName evidence="2">Uncharacterized protein</fullName>
    </submittedName>
</protein>
<reference evidence="2 3" key="1">
    <citation type="journal article" date="2015" name="Genome Announc.">
        <title>Complete Genome Sequence of the Type Strain Corynebacterium testudinoris DSM 44614, Recovered from Necrotic Lesions in the Mouth of a Tortoise.</title>
        <authorList>
            <person name="Ruckert C."/>
            <person name="Kriete M."/>
            <person name="Jaenicke S."/>
            <person name="Winkler A."/>
            <person name="Tauch A."/>
        </authorList>
    </citation>
    <scope>NUCLEOTIDE SEQUENCE [LARGE SCALE GENOMIC DNA]</scope>
    <source>
        <strain evidence="2 3">DSM 44614</strain>
    </source>
</reference>
<sequence length="147" mass="15224">MLMNIIGLLTIVVLFGVPQIVGMAFAGNARRAWKARGLGIAGGVIIWFATMWTMLNGGEYHPLQIAACAIASIVAVVWLTLKVSGKALVGAWATSFGLGIGFFITAVLPDETGQAAVGLFMLNVGTAAGLVLVAAIARVSSNRSHVD</sequence>
<organism evidence="2 3">
    <name type="scientific">Corynebacterium testudinoris</name>
    <dbReference type="NCBI Taxonomy" id="136857"/>
    <lineage>
        <taxon>Bacteria</taxon>
        <taxon>Bacillati</taxon>
        <taxon>Actinomycetota</taxon>
        <taxon>Actinomycetes</taxon>
        <taxon>Mycobacteriales</taxon>
        <taxon>Corynebacteriaceae</taxon>
        <taxon>Corynebacterium</taxon>
    </lineage>
</organism>